<feature type="domain" description="Glycosyl transferase family 1" evidence="1">
    <location>
        <begin position="171"/>
        <end position="290"/>
    </location>
</feature>
<dbReference type="OrthoDB" id="9783791at2"/>
<gene>
    <name evidence="2" type="ORF">SAMN05660836_01602</name>
</gene>
<dbReference type="InterPro" id="IPR027054">
    <property type="entry name" value="ALG2"/>
</dbReference>
<name>A0A1I4TZ73_9BACT</name>
<dbReference type="RefSeq" id="WP_093394835.1">
    <property type="nucleotide sequence ID" value="NZ_FOUU01000004.1"/>
</dbReference>
<organism evidence="2 3">
    <name type="scientific">Thermodesulforhabdus norvegica</name>
    <dbReference type="NCBI Taxonomy" id="39841"/>
    <lineage>
        <taxon>Bacteria</taxon>
        <taxon>Pseudomonadati</taxon>
        <taxon>Thermodesulfobacteriota</taxon>
        <taxon>Syntrophobacteria</taxon>
        <taxon>Syntrophobacterales</taxon>
        <taxon>Thermodesulforhabdaceae</taxon>
        <taxon>Thermodesulforhabdus</taxon>
    </lineage>
</organism>
<keyword evidence="2" id="KW-0808">Transferase</keyword>
<reference evidence="2 3" key="1">
    <citation type="submission" date="2016-10" db="EMBL/GenBank/DDBJ databases">
        <authorList>
            <person name="de Groot N.N."/>
        </authorList>
    </citation>
    <scope>NUCLEOTIDE SEQUENCE [LARGE SCALE GENOMIC DNA]</scope>
    <source>
        <strain evidence="2 3">DSM 9990</strain>
    </source>
</reference>
<dbReference type="CDD" id="cd03801">
    <property type="entry name" value="GT4_PimA-like"/>
    <property type="match status" value="1"/>
</dbReference>
<evidence type="ECO:0000259" key="1">
    <source>
        <dbReference type="Pfam" id="PF00534"/>
    </source>
</evidence>
<dbReference type="STRING" id="39841.SAMN05660836_01602"/>
<evidence type="ECO:0000313" key="2">
    <source>
        <dbReference type="EMBL" id="SFM81937.1"/>
    </source>
</evidence>
<dbReference type="AlphaFoldDB" id="A0A1I4TZ73"/>
<dbReference type="EMBL" id="FOUU01000004">
    <property type="protein sequence ID" value="SFM81937.1"/>
    <property type="molecule type" value="Genomic_DNA"/>
</dbReference>
<dbReference type="Proteomes" id="UP000199611">
    <property type="component" value="Unassembled WGS sequence"/>
</dbReference>
<proteinExistence type="predicted"/>
<dbReference type="Gene3D" id="3.40.50.2000">
    <property type="entry name" value="Glycogen Phosphorylase B"/>
    <property type="match status" value="1"/>
</dbReference>
<keyword evidence="3" id="KW-1185">Reference proteome</keyword>
<protein>
    <submittedName>
        <fullName evidence="2">Glycosyl transferases group 1</fullName>
    </submittedName>
</protein>
<dbReference type="PANTHER" id="PTHR45918">
    <property type="entry name" value="ALPHA-1,3/1,6-MANNOSYLTRANSFERASE ALG2"/>
    <property type="match status" value="1"/>
</dbReference>
<dbReference type="Pfam" id="PF00534">
    <property type="entry name" value="Glycos_transf_1"/>
    <property type="match status" value="1"/>
</dbReference>
<dbReference type="GO" id="GO:0012505">
    <property type="term" value="C:endomembrane system"/>
    <property type="evidence" value="ECO:0007669"/>
    <property type="project" value="TreeGrafter"/>
</dbReference>
<dbReference type="PANTHER" id="PTHR45918:SF2">
    <property type="entry name" value="ALPHA-1,3_1,6-MANNOSYLTRANSFERASE ALG2"/>
    <property type="match status" value="1"/>
</dbReference>
<sequence length="342" mass="39240">MRVLIFHPHLDVKGGSERLTKILYEGLKDLGVQAHLVSFAATGDWFPDVITAPEPAEVVRIADKIRPDWIFLTISETSYAKGLRDKARIAMYVHFPLEEEAEEENIHEYEKRGRFLLCYPEELKLIDRIFVNSRRTAMAVRLVWGRESIVAHPPLEKRFFADDSPVRAFPPPVILSTGRFTPLKRQDFLIFALDRIREDIPEAELVLAGFPDPRHEEYYREIKNMAEETEGVRIVESPSDEELFNLYGTARVYAHPRIGEHFGISPCEAMARGVPAVVRYPTGLKDIANQFIARSDYAFIRMLTEVLKMTPSEWFKVNDKVRKSVSPLTPDNFVRTILGGLK</sequence>
<accession>A0A1I4TZ73</accession>
<dbReference type="GO" id="GO:0004378">
    <property type="term" value="F:GDP-Man:Man(1)GlcNAc(2)-PP-Dol alpha-1,3-mannosyltransferase activity"/>
    <property type="evidence" value="ECO:0007669"/>
    <property type="project" value="InterPro"/>
</dbReference>
<dbReference type="InterPro" id="IPR001296">
    <property type="entry name" value="Glyco_trans_1"/>
</dbReference>
<dbReference type="SUPFAM" id="SSF53756">
    <property type="entry name" value="UDP-Glycosyltransferase/glycogen phosphorylase"/>
    <property type="match status" value="1"/>
</dbReference>
<evidence type="ECO:0000313" key="3">
    <source>
        <dbReference type="Proteomes" id="UP000199611"/>
    </source>
</evidence>